<protein>
    <submittedName>
        <fullName evidence="2">Uncharacterized protein</fullName>
    </submittedName>
</protein>
<sequence>MTTQGGAGSCDEGAAETGPDGTSAKLNSATGPAVSADLFIPLSMILPPNCQRLYSSSCTLLVREALGDFKKRSFQRPAARSKARQ</sequence>
<accession>A0ABN3DI39</accession>
<dbReference type="Proteomes" id="UP001501474">
    <property type="component" value="Unassembled WGS sequence"/>
</dbReference>
<organism evidence="2 3">
    <name type="scientific">Streptomyces indiaensis</name>
    <dbReference type="NCBI Taxonomy" id="284033"/>
    <lineage>
        <taxon>Bacteria</taxon>
        <taxon>Bacillati</taxon>
        <taxon>Actinomycetota</taxon>
        <taxon>Actinomycetes</taxon>
        <taxon>Kitasatosporales</taxon>
        <taxon>Streptomycetaceae</taxon>
        <taxon>Streptomyces</taxon>
    </lineage>
</organism>
<gene>
    <name evidence="2" type="ORF">GCM10010104_26430</name>
</gene>
<evidence type="ECO:0000313" key="3">
    <source>
        <dbReference type="Proteomes" id="UP001501474"/>
    </source>
</evidence>
<evidence type="ECO:0000256" key="1">
    <source>
        <dbReference type="SAM" id="MobiDB-lite"/>
    </source>
</evidence>
<keyword evidence="3" id="KW-1185">Reference proteome</keyword>
<feature type="region of interest" description="Disordered" evidence="1">
    <location>
        <begin position="1"/>
        <end position="29"/>
    </location>
</feature>
<evidence type="ECO:0000313" key="2">
    <source>
        <dbReference type="EMBL" id="GAA2231316.1"/>
    </source>
</evidence>
<proteinExistence type="predicted"/>
<reference evidence="2 3" key="1">
    <citation type="journal article" date="2019" name="Int. J. Syst. Evol. Microbiol.">
        <title>The Global Catalogue of Microorganisms (GCM) 10K type strain sequencing project: providing services to taxonomists for standard genome sequencing and annotation.</title>
        <authorList>
            <consortium name="The Broad Institute Genomics Platform"/>
            <consortium name="The Broad Institute Genome Sequencing Center for Infectious Disease"/>
            <person name="Wu L."/>
            <person name="Ma J."/>
        </authorList>
    </citation>
    <scope>NUCLEOTIDE SEQUENCE [LARGE SCALE GENOMIC DNA]</scope>
    <source>
        <strain evidence="2 3">JCM 3053</strain>
    </source>
</reference>
<dbReference type="EMBL" id="BAAART010000055">
    <property type="protein sequence ID" value="GAA2231316.1"/>
    <property type="molecule type" value="Genomic_DNA"/>
</dbReference>
<comment type="caution">
    <text evidence="2">The sequence shown here is derived from an EMBL/GenBank/DDBJ whole genome shotgun (WGS) entry which is preliminary data.</text>
</comment>
<name>A0ABN3DI39_9ACTN</name>